<keyword evidence="2" id="KW-1185">Reference proteome</keyword>
<sequence length="68" mass="7586">MTKSLFISQDASGHFIVEPAHSSTPIHTATTQEGAIIWAKKNHANNPLHAARVPELHDKKIPSHWRKV</sequence>
<protein>
    <submittedName>
        <fullName evidence="1">Uncharacterized protein</fullName>
    </submittedName>
</protein>
<evidence type="ECO:0000313" key="1">
    <source>
        <dbReference type="EMBL" id="AIY42119.1"/>
    </source>
</evidence>
<gene>
    <name evidence="1" type="ORF">LT85_2961</name>
</gene>
<organism evidence="1 2">
    <name type="scientific">Collimonas arenae</name>
    <dbReference type="NCBI Taxonomy" id="279058"/>
    <lineage>
        <taxon>Bacteria</taxon>
        <taxon>Pseudomonadati</taxon>
        <taxon>Pseudomonadota</taxon>
        <taxon>Betaproteobacteria</taxon>
        <taxon>Burkholderiales</taxon>
        <taxon>Oxalobacteraceae</taxon>
        <taxon>Collimonas</taxon>
    </lineage>
</organism>
<dbReference type="EMBL" id="CP009962">
    <property type="protein sequence ID" value="AIY42119.1"/>
    <property type="molecule type" value="Genomic_DNA"/>
</dbReference>
<reference evidence="2" key="1">
    <citation type="journal article" date="2014" name="Soil Biol. Biochem.">
        <title>Structure and function of bacterial communities in ageing soils: Insights from the Mendocino ecological staircase.</title>
        <authorList>
            <person name="Uroz S."/>
            <person name="Tech J.J."/>
            <person name="Sawaya N.A."/>
            <person name="Frey-Klett P."/>
            <person name="Leveau J.H.J."/>
        </authorList>
    </citation>
    <scope>NUCLEOTIDE SEQUENCE [LARGE SCALE GENOMIC DNA]</scope>
    <source>
        <strain evidence="2">Cal35</strain>
    </source>
</reference>
<dbReference type="STRING" id="279058.LT85_2961"/>
<dbReference type="OrthoDB" id="122582at2"/>
<dbReference type="HOGENOM" id="CLU_2786680_0_0_4"/>
<proteinExistence type="predicted"/>
<accession>A0A0A1FEM0</accession>
<evidence type="ECO:0000313" key="2">
    <source>
        <dbReference type="Proteomes" id="UP000030302"/>
    </source>
</evidence>
<dbReference type="RefSeq" id="WP_038490027.1">
    <property type="nucleotide sequence ID" value="NZ_CP009962.1"/>
</dbReference>
<dbReference type="AlphaFoldDB" id="A0A0A1FEM0"/>
<name>A0A0A1FEM0_9BURK</name>
<dbReference type="KEGG" id="care:LT85_2961"/>
<dbReference type="Proteomes" id="UP000030302">
    <property type="component" value="Chromosome"/>
</dbReference>